<dbReference type="AlphaFoldDB" id="A0A9P0KPB2"/>
<dbReference type="PANTHER" id="PTHR34717">
    <property type="entry name" value="EG:BACR7A4.20 PROTEIN"/>
    <property type="match status" value="1"/>
</dbReference>
<dbReference type="InterPro" id="IPR055492">
    <property type="entry name" value="DUF7064"/>
</dbReference>
<proteinExistence type="predicted"/>
<sequence>MFGIAETTVITCSVLLLFVWRLLEESYPPICGIYQRKNGLYWLKVLFMYTALSLRKIVNKVRGRVHLSLLESHQKLSEDEKAIDAVYLNGANGDGDHLVVGLARRKNLLVDGFLLLKINSSGLGVLATPKMPSTSLYKDVDDDTYSAEGLRITPIEDMRKYSLTYEGKMKAYGTSNEDILYAVKIDAIWISDLPYFNFDTDMDPLRLASDMAYEPWSKSYFDTLQKVHQTHYEQFGTLRAKATIGGKVFDFKLDTLRDHSFGEFREWRTFKRYGCHWFTTADGDHFNISKICCPISFSRLTVGYVYSKKQRKLYPVTECDLELYQHGAFGNPPKDYAFTAKAGGETYAVQVNVKDTPQFFISKDWEAKILENLCTVTVNGVKGWGAAEWQYRNIQGKCIHY</sequence>
<dbReference type="EMBL" id="CAKOFQ010006870">
    <property type="protein sequence ID" value="CAH1978169.1"/>
    <property type="molecule type" value="Genomic_DNA"/>
</dbReference>
<name>A0A9P0KPB2_ACAOB</name>
<feature type="domain" description="DUF7064" evidence="1">
    <location>
        <begin position="267"/>
        <end position="390"/>
    </location>
</feature>
<accession>A0A9P0KPB2</accession>
<evidence type="ECO:0000313" key="2">
    <source>
        <dbReference type="EMBL" id="CAH1978169.1"/>
    </source>
</evidence>
<dbReference type="PANTHER" id="PTHR34717:SF1">
    <property type="entry name" value="EG:BACR7A4.20 PROTEIN"/>
    <property type="match status" value="1"/>
</dbReference>
<gene>
    <name evidence="2" type="ORF">ACAOBT_LOCUS13112</name>
</gene>
<dbReference type="Pfam" id="PF23212">
    <property type="entry name" value="DUF7064"/>
    <property type="match status" value="1"/>
</dbReference>
<organism evidence="2 3">
    <name type="scientific">Acanthoscelides obtectus</name>
    <name type="common">Bean weevil</name>
    <name type="synonym">Bruchus obtectus</name>
    <dbReference type="NCBI Taxonomy" id="200917"/>
    <lineage>
        <taxon>Eukaryota</taxon>
        <taxon>Metazoa</taxon>
        <taxon>Ecdysozoa</taxon>
        <taxon>Arthropoda</taxon>
        <taxon>Hexapoda</taxon>
        <taxon>Insecta</taxon>
        <taxon>Pterygota</taxon>
        <taxon>Neoptera</taxon>
        <taxon>Endopterygota</taxon>
        <taxon>Coleoptera</taxon>
        <taxon>Polyphaga</taxon>
        <taxon>Cucujiformia</taxon>
        <taxon>Chrysomeloidea</taxon>
        <taxon>Chrysomelidae</taxon>
        <taxon>Bruchinae</taxon>
        <taxon>Bruchini</taxon>
        <taxon>Acanthoscelides</taxon>
    </lineage>
</organism>
<keyword evidence="3" id="KW-1185">Reference proteome</keyword>
<reference evidence="2" key="1">
    <citation type="submission" date="2022-03" db="EMBL/GenBank/DDBJ databases">
        <authorList>
            <person name="Sayadi A."/>
        </authorList>
    </citation>
    <scope>NUCLEOTIDE SEQUENCE</scope>
</reference>
<comment type="caution">
    <text evidence="2">The sequence shown here is derived from an EMBL/GenBank/DDBJ whole genome shotgun (WGS) entry which is preliminary data.</text>
</comment>
<evidence type="ECO:0000259" key="1">
    <source>
        <dbReference type="Pfam" id="PF23212"/>
    </source>
</evidence>
<dbReference type="OrthoDB" id="5798273at2759"/>
<dbReference type="Proteomes" id="UP001152888">
    <property type="component" value="Unassembled WGS sequence"/>
</dbReference>
<evidence type="ECO:0000313" key="3">
    <source>
        <dbReference type="Proteomes" id="UP001152888"/>
    </source>
</evidence>
<protein>
    <recommendedName>
        <fullName evidence="1">DUF7064 domain-containing protein</fullName>
    </recommendedName>
</protein>